<sequence length="37" mass="4072">MNAGRVSEAHPPDIDTIPGPGAHRAIWLFLSGQHHVW</sequence>
<proteinExistence type="predicted"/>
<dbReference type="EMBL" id="CAKZ01000005">
    <property type="protein sequence ID" value="CCJ79367.1"/>
    <property type="molecule type" value="Genomic_DNA"/>
</dbReference>
<organism evidence="1 2">
    <name type="scientific">Cronobacter dublinensis 1210</name>
    <dbReference type="NCBI Taxonomy" id="1208656"/>
    <lineage>
        <taxon>Bacteria</taxon>
        <taxon>Pseudomonadati</taxon>
        <taxon>Pseudomonadota</taxon>
        <taxon>Gammaproteobacteria</taxon>
        <taxon>Enterobacterales</taxon>
        <taxon>Enterobacteriaceae</taxon>
        <taxon>Cronobacter</taxon>
    </lineage>
</organism>
<reference evidence="2" key="1">
    <citation type="journal article" date="2012" name="PLoS ONE">
        <title>Comparative analysis of genome sequences covering the seven cronobacter species.</title>
        <authorList>
            <person name="Joseph S."/>
            <person name="Desai P."/>
            <person name="Ji Y."/>
            <person name="Cummings C.A."/>
            <person name="Shih R."/>
            <person name="Degoricija L."/>
            <person name="Rico A."/>
            <person name="Brzoska P."/>
            <person name="Hamby S.E."/>
            <person name="Masood N."/>
            <person name="Hariri S."/>
            <person name="Sonbol H."/>
            <person name="Chuzhanova N."/>
            <person name="McClelland M."/>
            <person name="Furtado M.R."/>
            <person name="Forsythe S.J."/>
        </authorList>
    </citation>
    <scope>NUCLEOTIDE SEQUENCE [LARGE SCALE GENOMIC DNA]</scope>
    <source>
        <strain evidence="2">1210</strain>
    </source>
</reference>
<comment type="caution">
    <text evidence="1">The sequence shown here is derived from an EMBL/GenBank/DDBJ whole genome shotgun (WGS) entry which is preliminary data.</text>
</comment>
<protein>
    <submittedName>
        <fullName evidence="1">Uncharacterized protein</fullName>
    </submittedName>
</protein>
<evidence type="ECO:0000313" key="2">
    <source>
        <dbReference type="Proteomes" id="UP000009342"/>
    </source>
</evidence>
<name>A0ABM9Q1X1_9ENTR</name>
<keyword evidence="2" id="KW-1185">Reference proteome</keyword>
<gene>
    <name evidence="1" type="ORF">BN134_70</name>
</gene>
<accession>A0ABM9Q1X1</accession>
<dbReference type="Proteomes" id="UP000009342">
    <property type="component" value="Unassembled WGS sequence"/>
</dbReference>
<evidence type="ECO:0000313" key="1">
    <source>
        <dbReference type="EMBL" id="CCJ79367.1"/>
    </source>
</evidence>